<dbReference type="AlphaFoldDB" id="F9VQR4"/>
<comment type="caution">
    <text evidence="1">The sequence shown here is derived from an EMBL/GenBank/DDBJ whole genome shotgun (WGS) entry which is preliminary data.</text>
</comment>
<protein>
    <submittedName>
        <fullName evidence="1">Putative enoyl-CoA hydratase</fullName>
    </submittedName>
</protein>
<organism evidence="1 2">
    <name type="scientific">Gordonia alkanivorans NBRC 16433</name>
    <dbReference type="NCBI Taxonomy" id="1027371"/>
    <lineage>
        <taxon>Bacteria</taxon>
        <taxon>Bacillati</taxon>
        <taxon>Actinomycetota</taxon>
        <taxon>Actinomycetes</taxon>
        <taxon>Mycobacteriales</taxon>
        <taxon>Gordoniaceae</taxon>
        <taxon>Gordonia</taxon>
    </lineage>
</organism>
<reference evidence="1 2" key="1">
    <citation type="submission" date="2011-05" db="EMBL/GenBank/DDBJ databases">
        <title>Whole genome shotgun sequence of Gordonia alkanivorans NBRC 16433.</title>
        <authorList>
            <person name="Hosoyama A."/>
            <person name="Nakamura S."/>
            <person name="Takarada H."/>
            <person name="Tsuchikane K."/>
            <person name="Yamazaki S."/>
            <person name="Fujita N."/>
        </authorList>
    </citation>
    <scope>NUCLEOTIDE SEQUENCE [LARGE SCALE GENOMIC DNA]</scope>
    <source>
        <strain evidence="1 2">NBRC 16433</strain>
    </source>
</reference>
<dbReference type="EMBL" id="BACI01000016">
    <property type="protein sequence ID" value="GAA10953.1"/>
    <property type="molecule type" value="Genomic_DNA"/>
</dbReference>
<dbReference type="STRING" id="1027371.GOALK_016_00760"/>
<evidence type="ECO:0000313" key="1">
    <source>
        <dbReference type="EMBL" id="GAA10953.1"/>
    </source>
</evidence>
<accession>F9VQR4</accession>
<proteinExistence type="predicted"/>
<name>F9VQR4_9ACTN</name>
<gene>
    <name evidence="1" type="ORF">GOALK_016_00760</name>
</gene>
<dbReference type="Proteomes" id="UP000003558">
    <property type="component" value="Unassembled WGS sequence"/>
</dbReference>
<sequence length="81" mass="8709">MPAMISEIANRIATTTMVGPGQMMATMPSTMPTIEVMIRAVRTAPISSSGKCFVYAVAKVMVEGYRPEGRDTLSLRARGTN</sequence>
<evidence type="ECO:0000313" key="2">
    <source>
        <dbReference type="Proteomes" id="UP000003558"/>
    </source>
</evidence>